<dbReference type="GO" id="GO:0015074">
    <property type="term" value="P:DNA integration"/>
    <property type="evidence" value="ECO:0007669"/>
    <property type="project" value="InterPro"/>
</dbReference>
<reference evidence="2 3" key="1">
    <citation type="submission" date="2015-05" db="EMBL/GenBank/DDBJ databases">
        <title>Genome sequence of Mycobacterium haemophilum.</title>
        <authorList>
            <person name="Greninger A.L."/>
            <person name="Cunningham G."/>
            <person name="Miller S."/>
        </authorList>
    </citation>
    <scope>NUCLEOTIDE SEQUENCE [LARGE SCALE GENOMIC DNA]</scope>
    <source>
        <strain evidence="3">UC1</strain>
    </source>
</reference>
<evidence type="ECO:0000259" key="1">
    <source>
        <dbReference type="Pfam" id="PF13683"/>
    </source>
</evidence>
<feature type="domain" description="Integrase catalytic" evidence="1">
    <location>
        <begin position="15"/>
        <end position="43"/>
    </location>
</feature>
<dbReference type="InterPro" id="IPR001584">
    <property type="entry name" value="Integrase_cat-core"/>
</dbReference>
<sequence>MPVQRRRFNGAGSLFIDPGSSRQNAWVESFNGRLRDELLVSFAGNTPQLPCKATSAIRGSRRVH</sequence>
<dbReference type="AlphaFoldDB" id="A0A0I9U0T5"/>
<organism evidence="2 3">
    <name type="scientific">Mycobacterium haemophilum</name>
    <dbReference type="NCBI Taxonomy" id="29311"/>
    <lineage>
        <taxon>Bacteria</taxon>
        <taxon>Bacillati</taxon>
        <taxon>Actinomycetota</taxon>
        <taxon>Actinomycetes</taxon>
        <taxon>Mycobacteriales</taxon>
        <taxon>Mycobacteriaceae</taxon>
        <taxon>Mycobacterium</taxon>
    </lineage>
</organism>
<evidence type="ECO:0000313" key="3">
    <source>
        <dbReference type="Proteomes" id="UP000036334"/>
    </source>
</evidence>
<dbReference type="STRING" id="1202450.B586_18605"/>
<comment type="caution">
    <text evidence="2">The sequence shown here is derived from an EMBL/GenBank/DDBJ whole genome shotgun (WGS) entry which is preliminary data.</text>
</comment>
<accession>A0A0I9U0T5</accession>
<proteinExistence type="predicted"/>
<keyword evidence="3" id="KW-1185">Reference proteome</keyword>
<protein>
    <recommendedName>
        <fullName evidence="1">Integrase catalytic domain-containing protein</fullName>
    </recommendedName>
</protein>
<name>A0A0I9U0T5_9MYCO</name>
<dbReference type="Proteomes" id="UP000036334">
    <property type="component" value="Unassembled WGS sequence"/>
</dbReference>
<dbReference type="Pfam" id="PF13683">
    <property type="entry name" value="rve_3"/>
    <property type="match status" value="1"/>
</dbReference>
<dbReference type="EMBL" id="LDPR01000013">
    <property type="protein sequence ID" value="KLO35616.1"/>
    <property type="molecule type" value="Genomic_DNA"/>
</dbReference>
<evidence type="ECO:0000313" key="2">
    <source>
        <dbReference type="EMBL" id="KLO35616.1"/>
    </source>
</evidence>
<gene>
    <name evidence="2" type="ORF">ABH38_14890</name>
</gene>